<evidence type="ECO:0000256" key="1">
    <source>
        <dbReference type="SAM" id="SignalP"/>
    </source>
</evidence>
<keyword evidence="4" id="KW-1185">Reference proteome</keyword>
<sequence length="289" mass="29771">MKKLTKGLCLSTAIVAAGAMFSTSAMAGGIFTVNEGVVPGTVNALNPVPNSVTADEIIGNYSEIVEFTSATDFTVSIKFSLVGFELDNVLQPAYLSTPPVGTSGQDYGMYGTFLGSGTYSPRVGDPTVTEFMFSGGSYSLWIDPEYDTVFTSPGLGLGAGSTLWGTASDADDFKIATGAVVGGTGSLDPNQGGSNAGSFGTDLSVSLTDDLLSDKDGVGYFVAPDPFYNLALTSGDFEKFTVEADTRQAVSGKIGIEFNKVPEPATLALFGLGLAGMAGVARRKAKKQA</sequence>
<feature type="domain" description="Ice-binding protein C-terminal" evidence="2">
    <location>
        <begin position="261"/>
        <end position="283"/>
    </location>
</feature>
<protein>
    <submittedName>
        <fullName evidence="3">PEP-CTERM protein-sorting domain-containing protein</fullName>
    </submittedName>
</protein>
<gene>
    <name evidence="3" type="ORF">SAMN05216175_10275</name>
</gene>
<organism evidence="3 4">
    <name type="scientific">Neptunomonas qingdaonensis</name>
    <dbReference type="NCBI Taxonomy" id="1045558"/>
    <lineage>
        <taxon>Bacteria</taxon>
        <taxon>Pseudomonadati</taxon>
        <taxon>Pseudomonadota</taxon>
        <taxon>Gammaproteobacteria</taxon>
        <taxon>Oceanospirillales</taxon>
        <taxon>Oceanospirillaceae</taxon>
        <taxon>Neptunomonas</taxon>
    </lineage>
</organism>
<accession>A0A1I2MYU4</accession>
<feature type="chain" id="PRO_5011796033" evidence="1">
    <location>
        <begin position="28"/>
        <end position="289"/>
    </location>
</feature>
<dbReference type="NCBIfam" id="NF033554">
    <property type="entry name" value="floc_PepA"/>
    <property type="match status" value="1"/>
</dbReference>
<dbReference type="NCBIfam" id="TIGR02595">
    <property type="entry name" value="PEP_CTERM"/>
    <property type="match status" value="1"/>
</dbReference>
<name>A0A1I2MYU4_9GAMM</name>
<evidence type="ECO:0000313" key="3">
    <source>
        <dbReference type="EMBL" id="SFF94637.1"/>
    </source>
</evidence>
<reference evidence="4" key="1">
    <citation type="submission" date="2016-10" db="EMBL/GenBank/DDBJ databases">
        <authorList>
            <person name="Varghese N."/>
            <person name="Submissions S."/>
        </authorList>
    </citation>
    <scope>NUCLEOTIDE SEQUENCE [LARGE SCALE GENOMIC DNA]</scope>
    <source>
        <strain evidence="4">CGMCC 1.10971</strain>
    </source>
</reference>
<dbReference type="InterPro" id="IPR013424">
    <property type="entry name" value="Ice-binding_C"/>
</dbReference>
<proteinExistence type="predicted"/>
<dbReference type="RefSeq" id="WP_090724426.1">
    <property type="nucleotide sequence ID" value="NZ_FOOU01000002.1"/>
</dbReference>
<keyword evidence="1" id="KW-0732">Signal</keyword>
<dbReference type="EMBL" id="FOOU01000002">
    <property type="protein sequence ID" value="SFF94637.1"/>
    <property type="molecule type" value="Genomic_DNA"/>
</dbReference>
<dbReference type="Pfam" id="PF07589">
    <property type="entry name" value="PEP-CTERM"/>
    <property type="match status" value="1"/>
</dbReference>
<dbReference type="Proteomes" id="UP000198623">
    <property type="component" value="Unassembled WGS sequence"/>
</dbReference>
<dbReference type="AlphaFoldDB" id="A0A1I2MYU4"/>
<evidence type="ECO:0000259" key="2">
    <source>
        <dbReference type="Pfam" id="PF07589"/>
    </source>
</evidence>
<feature type="signal peptide" evidence="1">
    <location>
        <begin position="1"/>
        <end position="27"/>
    </location>
</feature>
<evidence type="ECO:0000313" key="4">
    <source>
        <dbReference type="Proteomes" id="UP000198623"/>
    </source>
</evidence>
<dbReference type="OrthoDB" id="5786648at2"/>